<accession>A0A7D5KF82</accession>
<dbReference type="GeneID" id="56035607"/>
<keyword evidence="2" id="KW-0472">Membrane</keyword>
<sequence length="69" mass="6743">MTLAIASGIATDVVLFTFTTGIAAVASGVLGLIVLAMLGLTAASAFSPEWSGQSDATAPASSTPEPSDD</sequence>
<dbReference type="KEGG" id="haly:HYG82_19910"/>
<dbReference type="RefSeq" id="WP_179263953.1">
    <property type="nucleotide sequence ID" value="NZ_CP058601.1"/>
</dbReference>
<feature type="transmembrane region" description="Helical" evidence="2">
    <location>
        <begin position="13"/>
        <end position="38"/>
    </location>
</feature>
<evidence type="ECO:0000256" key="1">
    <source>
        <dbReference type="SAM" id="MobiDB-lite"/>
    </source>
</evidence>
<proteinExistence type="predicted"/>
<evidence type="ECO:0000313" key="3">
    <source>
        <dbReference type="EMBL" id="QLG50936.1"/>
    </source>
</evidence>
<keyword evidence="2" id="KW-1133">Transmembrane helix</keyword>
<protein>
    <submittedName>
        <fullName evidence="3">Uncharacterized protein</fullName>
    </submittedName>
</protein>
<dbReference type="EMBL" id="CP058601">
    <property type="protein sequence ID" value="QLG50936.1"/>
    <property type="molecule type" value="Genomic_DNA"/>
</dbReference>
<evidence type="ECO:0000313" key="4">
    <source>
        <dbReference type="Proteomes" id="UP000509241"/>
    </source>
</evidence>
<dbReference type="Proteomes" id="UP000509241">
    <property type="component" value="Chromosome"/>
</dbReference>
<keyword evidence="4" id="KW-1185">Reference proteome</keyword>
<feature type="compositionally biased region" description="Polar residues" evidence="1">
    <location>
        <begin position="50"/>
        <end position="69"/>
    </location>
</feature>
<organism evidence="3 4">
    <name type="scientific">Natrinema halophilum</name>
    <dbReference type="NCBI Taxonomy" id="1699371"/>
    <lineage>
        <taxon>Archaea</taxon>
        <taxon>Methanobacteriati</taxon>
        <taxon>Methanobacteriota</taxon>
        <taxon>Stenosarchaea group</taxon>
        <taxon>Halobacteria</taxon>
        <taxon>Halobacteriales</taxon>
        <taxon>Natrialbaceae</taxon>
        <taxon>Natrinema</taxon>
    </lineage>
</organism>
<reference evidence="3 4" key="1">
    <citation type="submission" date="2020-07" db="EMBL/GenBank/DDBJ databases">
        <authorList>
            <person name="Cui H."/>
        </authorList>
    </citation>
    <scope>NUCLEOTIDE SEQUENCE [LARGE SCALE GENOMIC DNA]</scope>
    <source>
        <strain evidence="3 4">YPL8</strain>
    </source>
</reference>
<name>A0A7D5KF82_9EURY</name>
<evidence type="ECO:0000256" key="2">
    <source>
        <dbReference type="SAM" id="Phobius"/>
    </source>
</evidence>
<feature type="region of interest" description="Disordered" evidence="1">
    <location>
        <begin position="48"/>
        <end position="69"/>
    </location>
</feature>
<keyword evidence="2" id="KW-0812">Transmembrane</keyword>
<dbReference type="AlphaFoldDB" id="A0A7D5KF82"/>
<gene>
    <name evidence="3" type="ORF">HYG82_19910</name>
</gene>